<dbReference type="Pfam" id="PF23966">
    <property type="entry name" value="DUF7294"/>
    <property type="match status" value="1"/>
</dbReference>
<dbReference type="EMBL" id="KP211958">
    <property type="protein sequence ID" value="AJK27460.1"/>
    <property type="molecule type" value="Genomic_DNA"/>
</dbReference>
<accession>A0A0C5AMV1</accession>
<evidence type="ECO:0000313" key="2">
    <source>
        <dbReference type="Proteomes" id="UP000032135"/>
    </source>
</evidence>
<gene>
    <name evidence="1" type="ORF">PTIM40_33</name>
</gene>
<keyword evidence="2" id="KW-1185">Reference proteome</keyword>
<sequence>MDEDAVAHVFVKMSQRKITILDEAGYEEVVKYKWDEEGCEGFSETLLNFKTVLPNDLLTITP</sequence>
<dbReference type="Proteomes" id="UP000032135">
    <property type="component" value="Segment"/>
</dbReference>
<evidence type="ECO:0000313" key="1">
    <source>
        <dbReference type="EMBL" id="AJK27460.1"/>
    </source>
</evidence>
<organism evidence="1 2">
    <name type="scientific">Cyanophage P-TIM40</name>
    <dbReference type="NCBI Taxonomy" id="1589733"/>
    <lineage>
        <taxon>Viruses</taxon>
        <taxon>Duplodnaviria</taxon>
        <taxon>Heunggongvirae</taxon>
        <taxon>Uroviricota</taxon>
        <taxon>Caudoviricetes</taxon>
        <taxon>Pantevenvirales</taxon>
        <taxon>Kyanoviridae</taxon>
        <taxon>Libanvirus</taxon>
        <taxon>Libanvirus ptim40</taxon>
    </lineage>
</organism>
<dbReference type="GeneID" id="26516578"/>
<dbReference type="RefSeq" id="YP_009188108.1">
    <property type="nucleotide sequence ID" value="NC_028663.1"/>
</dbReference>
<proteinExistence type="predicted"/>
<protein>
    <submittedName>
        <fullName evidence="1">Uncharacterized protein</fullName>
    </submittedName>
</protein>
<name>A0A0C5AMV1_9CAUD</name>
<dbReference type="OrthoDB" id="25098at10239"/>
<dbReference type="KEGG" id="vg:26516578"/>
<dbReference type="InterPro" id="IPR055718">
    <property type="entry name" value="DUF7294"/>
</dbReference>
<reference evidence="1 2" key="1">
    <citation type="submission" date="2014-11" db="EMBL/GenBank/DDBJ databases">
        <authorList>
            <person name="Fedida A."/>
            <person name="Lindell D."/>
        </authorList>
    </citation>
    <scope>NUCLEOTIDE SEQUENCE [LARGE SCALE GENOMIC DNA]</scope>
</reference>